<organism evidence="1 2">
    <name type="scientific">Cercospora kikuchii</name>
    <dbReference type="NCBI Taxonomy" id="84275"/>
    <lineage>
        <taxon>Eukaryota</taxon>
        <taxon>Fungi</taxon>
        <taxon>Dikarya</taxon>
        <taxon>Ascomycota</taxon>
        <taxon>Pezizomycotina</taxon>
        <taxon>Dothideomycetes</taxon>
        <taxon>Dothideomycetidae</taxon>
        <taxon>Mycosphaerellales</taxon>
        <taxon>Mycosphaerellaceae</taxon>
        <taxon>Cercospora</taxon>
    </lineage>
</organism>
<dbReference type="RefSeq" id="XP_044659881.1">
    <property type="nucleotide sequence ID" value="XM_044803946.1"/>
</dbReference>
<gene>
    <name evidence="1" type="ORF">CKM354_000856400</name>
</gene>
<dbReference type="OrthoDB" id="3650781at2759"/>
<protein>
    <submittedName>
        <fullName evidence="1">Uncharacterized protein</fullName>
    </submittedName>
</protein>
<evidence type="ECO:0000313" key="1">
    <source>
        <dbReference type="EMBL" id="GIZ45394.1"/>
    </source>
</evidence>
<dbReference type="AlphaFoldDB" id="A0A9P3CM88"/>
<reference evidence="1 2" key="1">
    <citation type="submission" date="2021-01" db="EMBL/GenBank/DDBJ databases">
        <title>Cercospora kikuchii MAFF 305040 whole genome shotgun sequence.</title>
        <authorList>
            <person name="Kashiwa T."/>
            <person name="Suzuki T."/>
        </authorList>
    </citation>
    <scope>NUCLEOTIDE SEQUENCE [LARGE SCALE GENOMIC DNA]</scope>
    <source>
        <strain evidence="1 2">MAFF 305040</strain>
    </source>
</reference>
<comment type="caution">
    <text evidence="1">The sequence shown here is derived from an EMBL/GenBank/DDBJ whole genome shotgun (WGS) entry which is preliminary data.</text>
</comment>
<evidence type="ECO:0000313" key="2">
    <source>
        <dbReference type="Proteomes" id="UP000825890"/>
    </source>
</evidence>
<dbReference type="EMBL" id="BOLY01000005">
    <property type="protein sequence ID" value="GIZ45394.1"/>
    <property type="molecule type" value="Genomic_DNA"/>
</dbReference>
<dbReference type="GeneID" id="68294139"/>
<name>A0A9P3CM88_9PEZI</name>
<keyword evidence="2" id="KW-1185">Reference proteome</keyword>
<accession>A0A9P3CM88</accession>
<dbReference type="Proteomes" id="UP000825890">
    <property type="component" value="Unassembled WGS sequence"/>
</dbReference>
<sequence>MPTSFEALPGELRNSIYELAGCGKYYEEPVSSHSRHSVEGDYTVERHHKVHGCKDRAACSIAPWDGFLSWAPAAIVVNPARDSTTRVNGFLPWPRTCKSDRWRRPLRCYEATTDQPAITRVSRSVREDTLSIFYGGHPFIFRLISTDSSDKDKILQYLDTIGVGNARRLEEVHIVYARKQQEKEIEKDLLREMKVRGVVTGGMDNLGVVRLTRLGYPFSQTDSGVLDAVTRARGLSY</sequence>
<proteinExistence type="predicted"/>